<comment type="caution">
    <text evidence="2">The sequence shown here is derived from an EMBL/GenBank/DDBJ whole genome shotgun (WGS) entry which is preliminary data.</text>
</comment>
<dbReference type="EMBL" id="BORP01000009">
    <property type="protein sequence ID" value="GIO28742.1"/>
    <property type="molecule type" value="Genomic_DNA"/>
</dbReference>
<protein>
    <submittedName>
        <fullName evidence="2">Nucleotide-diphosphate-sugar epimerase</fullName>
    </submittedName>
</protein>
<organism evidence="2 3">
    <name type="scientific">Ornithinibacillus bavariensis</name>
    <dbReference type="NCBI Taxonomy" id="545502"/>
    <lineage>
        <taxon>Bacteria</taxon>
        <taxon>Bacillati</taxon>
        <taxon>Bacillota</taxon>
        <taxon>Bacilli</taxon>
        <taxon>Bacillales</taxon>
        <taxon>Bacillaceae</taxon>
        <taxon>Ornithinibacillus</taxon>
    </lineage>
</organism>
<dbReference type="InterPro" id="IPR051604">
    <property type="entry name" value="Ergot_Alk_Oxidoreductase"/>
</dbReference>
<dbReference type="Proteomes" id="UP000676917">
    <property type="component" value="Unassembled WGS sequence"/>
</dbReference>
<gene>
    <name evidence="2" type="ORF">J43TS3_33530</name>
</gene>
<dbReference type="InterPro" id="IPR036291">
    <property type="entry name" value="NAD(P)-bd_dom_sf"/>
</dbReference>
<dbReference type="SUPFAM" id="SSF51735">
    <property type="entry name" value="NAD(P)-binding Rossmann-fold domains"/>
    <property type="match status" value="1"/>
</dbReference>
<dbReference type="AlphaFoldDB" id="A0A919X9Y2"/>
<dbReference type="Gene3D" id="3.40.50.720">
    <property type="entry name" value="NAD(P)-binding Rossmann-like Domain"/>
    <property type="match status" value="1"/>
</dbReference>
<name>A0A919X9Y2_9BACI</name>
<dbReference type="PANTHER" id="PTHR43162:SF1">
    <property type="entry name" value="PRESTALK A DIFFERENTIATION PROTEIN A"/>
    <property type="match status" value="1"/>
</dbReference>
<evidence type="ECO:0000313" key="3">
    <source>
        <dbReference type="Proteomes" id="UP000676917"/>
    </source>
</evidence>
<sequence>MILITVVPPNKGEGTSPTELVGRCLVNQLLKAGKKVRILAEGQQVHNWPEGVQIVNGNIALPVERHEVFLDIERVFLAGANAKTIKENLVLAKRANVQRFVVLSSHGPEYEINYPPETWFWLAIEKAVEQSGMEWTHIRPSAVMGGMFEGSYPATGSGWQESIKNEGIVREPYINTGYYPFIHEDDLAAVASAALLEDKYLGKILEAVNVPISTMERVHLISKAIGREILTEELTPDQARKHWRTQGWPDETIEVTLYALEEYGKHPDKYIQWTVEQQPSVEQIIGRPVRTYAQWVAEHANKFKP</sequence>
<dbReference type="RefSeq" id="WP_212922206.1">
    <property type="nucleotide sequence ID" value="NZ_BORP01000009.1"/>
</dbReference>
<dbReference type="PANTHER" id="PTHR43162">
    <property type="match status" value="1"/>
</dbReference>
<accession>A0A919X9Y2</accession>
<dbReference type="Pfam" id="PF13460">
    <property type="entry name" value="NAD_binding_10"/>
    <property type="match status" value="1"/>
</dbReference>
<dbReference type="InterPro" id="IPR016040">
    <property type="entry name" value="NAD(P)-bd_dom"/>
</dbReference>
<keyword evidence="3" id="KW-1185">Reference proteome</keyword>
<reference evidence="2" key="1">
    <citation type="submission" date="2021-03" db="EMBL/GenBank/DDBJ databases">
        <title>Antimicrobial resistance genes in bacteria isolated from Japanese honey, and their potential for conferring macrolide and lincosamide resistance in the American foulbrood pathogen Paenibacillus larvae.</title>
        <authorList>
            <person name="Okamoto M."/>
            <person name="Kumagai M."/>
            <person name="Kanamori H."/>
            <person name="Takamatsu D."/>
        </authorList>
    </citation>
    <scope>NUCLEOTIDE SEQUENCE</scope>
    <source>
        <strain evidence="2">J43TS3</strain>
    </source>
</reference>
<feature type="domain" description="NAD(P)-binding" evidence="1">
    <location>
        <begin position="21"/>
        <end position="155"/>
    </location>
</feature>
<evidence type="ECO:0000259" key="1">
    <source>
        <dbReference type="Pfam" id="PF13460"/>
    </source>
</evidence>
<proteinExistence type="predicted"/>
<evidence type="ECO:0000313" key="2">
    <source>
        <dbReference type="EMBL" id="GIO28742.1"/>
    </source>
</evidence>